<sequence>MDEETEGSIGMSRCSCRSYWRCCEVQSPLLQNSWQQLSEEVGLFLCTLRYGEMTLRRLLSHSPLFKSAKAKLEYRLYIVRRLYECSNRAWRHLVAKKFRLWWTRSYAGSPCYSCNWTLELGNNTSYYFILSGRNWCPVAFLICGKNAGEYNPNRRALLGCPEAAADPIEDVVRFNHLCGRIHGNNFTKEFGFFLWALRDDEMHLHFSIYGKNAGEHNPDIISVMRHVLRFYTEEHQKYTLHEVWMRNGMAILGCPSAAADPIGDVVRFNHLCCRIHGNSFPKELGFFLWALRYKEMTLHILLSHSPLFMSAKAKLEYMLHIVRRLFDISNKAWRDLVAKNLGYGGTDVILGVLATVTIGCLNWGTTQKC</sequence>
<dbReference type="EMBL" id="PJQY01003624">
    <property type="protein sequence ID" value="PQM35807.1"/>
    <property type="molecule type" value="Genomic_DNA"/>
</dbReference>
<accession>A0A314UEA2</accession>
<comment type="caution">
    <text evidence="1">The sequence shown here is derived from an EMBL/GenBank/DDBJ whole genome shotgun (WGS) entry which is preliminary data.</text>
</comment>
<reference evidence="1 2" key="1">
    <citation type="submission" date="2018-02" db="EMBL/GenBank/DDBJ databases">
        <title>Draft genome of wild Prunus yedoensis var. nudiflora.</title>
        <authorList>
            <person name="Baek S."/>
            <person name="Kim J.-H."/>
            <person name="Choi K."/>
            <person name="Kim G.-B."/>
            <person name="Cho A."/>
            <person name="Jang H."/>
            <person name="Shin C.-H."/>
            <person name="Yu H.-J."/>
            <person name="Mun J.-H."/>
        </authorList>
    </citation>
    <scope>NUCLEOTIDE SEQUENCE [LARGE SCALE GENOMIC DNA]</scope>
    <source>
        <strain evidence="2">cv. Jeju island</strain>
        <tissue evidence="1">Leaf</tissue>
    </source>
</reference>
<gene>
    <name evidence="1" type="ORF">Pyn_33490</name>
</gene>
<proteinExistence type="predicted"/>
<evidence type="ECO:0000313" key="2">
    <source>
        <dbReference type="Proteomes" id="UP000250321"/>
    </source>
</evidence>
<dbReference type="AlphaFoldDB" id="A0A314UEA2"/>
<keyword evidence="2" id="KW-1185">Reference proteome</keyword>
<dbReference type="Proteomes" id="UP000250321">
    <property type="component" value="Unassembled WGS sequence"/>
</dbReference>
<protein>
    <submittedName>
        <fullName evidence="1">Uncharacterized protein</fullName>
    </submittedName>
</protein>
<evidence type="ECO:0000313" key="1">
    <source>
        <dbReference type="EMBL" id="PQM35807.1"/>
    </source>
</evidence>
<organism evidence="1 2">
    <name type="scientific">Prunus yedoensis var. nudiflora</name>
    <dbReference type="NCBI Taxonomy" id="2094558"/>
    <lineage>
        <taxon>Eukaryota</taxon>
        <taxon>Viridiplantae</taxon>
        <taxon>Streptophyta</taxon>
        <taxon>Embryophyta</taxon>
        <taxon>Tracheophyta</taxon>
        <taxon>Spermatophyta</taxon>
        <taxon>Magnoliopsida</taxon>
        <taxon>eudicotyledons</taxon>
        <taxon>Gunneridae</taxon>
        <taxon>Pentapetalae</taxon>
        <taxon>rosids</taxon>
        <taxon>fabids</taxon>
        <taxon>Rosales</taxon>
        <taxon>Rosaceae</taxon>
        <taxon>Amygdaloideae</taxon>
        <taxon>Amygdaleae</taxon>
        <taxon>Prunus</taxon>
    </lineage>
</organism>
<name>A0A314UEA2_PRUYE</name>